<reference evidence="2 3" key="1">
    <citation type="submission" date="2017-08" db="EMBL/GenBank/DDBJ databases">
        <title>Complete Genome Sequence of Streptomyces formicae KY5, the formicamycin producer.</title>
        <authorList>
            <person name="Holmes N.A."/>
            <person name="Devine R."/>
            <person name="Qin Z."/>
            <person name="Seipke R.F."/>
            <person name="Wilkinson B."/>
            <person name="Hutchings M.I."/>
        </authorList>
    </citation>
    <scope>NUCLEOTIDE SEQUENCE [LARGE SCALE GENOMIC DNA]</scope>
    <source>
        <strain evidence="2 3">KY5</strain>
    </source>
</reference>
<dbReference type="AlphaFoldDB" id="A0A291Q0E1"/>
<dbReference type="InterPro" id="IPR024775">
    <property type="entry name" value="DinB-like"/>
</dbReference>
<dbReference type="EMBL" id="CP022685">
    <property type="protein sequence ID" value="ATL25119.1"/>
    <property type="molecule type" value="Genomic_DNA"/>
</dbReference>
<evidence type="ECO:0000259" key="1">
    <source>
        <dbReference type="Pfam" id="PF12867"/>
    </source>
</evidence>
<accession>A0A291Q0E1</accession>
<dbReference type="InterPro" id="IPR034660">
    <property type="entry name" value="DinB/YfiT-like"/>
</dbReference>
<sequence>MALDWNGLLVDQLDWHWQHQLRARLDGLTDDEYFWEPVPDCWTVRPSGTGTAPVRAGSGGFTIDWAYPEPVPAPVTTIAWRLGHILVGVLGARSAAHFGGPPVDYMTYAYPGTGAAALEQLDAAYARWIAGVRGLGDEGLARPCGEAEGAFAQEPMATLVLHIHREMIHHGAEIALLRDLYAHRTSQGAAGVEGTGSPMPGNT</sequence>
<evidence type="ECO:0000313" key="3">
    <source>
        <dbReference type="Proteomes" id="UP000221011"/>
    </source>
</evidence>
<proteinExistence type="predicted"/>
<dbReference type="Pfam" id="PF12867">
    <property type="entry name" value="DinB_2"/>
    <property type="match status" value="1"/>
</dbReference>
<evidence type="ECO:0000313" key="2">
    <source>
        <dbReference type="EMBL" id="ATL25119.1"/>
    </source>
</evidence>
<dbReference type="SUPFAM" id="SSF109854">
    <property type="entry name" value="DinB/YfiT-like putative metalloenzymes"/>
    <property type="match status" value="1"/>
</dbReference>
<dbReference type="KEGG" id="sfk:KY5_0101c"/>
<dbReference type="RefSeq" id="WP_199842870.1">
    <property type="nucleotide sequence ID" value="NZ_CP022685.1"/>
</dbReference>
<gene>
    <name evidence="2" type="ORF">KY5_0101c</name>
</gene>
<protein>
    <recommendedName>
        <fullName evidence="1">DinB-like domain-containing protein</fullName>
    </recommendedName>
</protein>
<organism evidence="2 3">
    <name type="scientific">Streptomyces formicae</name>
    <dbReference type="NCBI Taxonomy" id="1616117"/>
    <lineage>
        <taxon>Bacteria</taxon>
        <taxon>Bacillati</taxon>
        <taxon>Actinomycetota</taxon>
        <taxon>Actinomycetes</taxon>
        <taxon>Kitasatosporales</taxon>
        <taxon>Streptomycetaceae</taxon>
        <taxon>Streptomyces</taxon>
    </lineage>
</organism>
<dbReference type="Proteomes" id="UP000221011">
    <property type="component" value="Chromosome"/>
</dbReference>
<keyword evidence="3" id="KW-1185">Reference proteome</keyword>
<feature type="domain" description="DinB-like" evidence="1">
    <location>
        <begin position="12"/>
        <end position="174"/>
    </location>
</feature>
<name>A0A291Q0E1_9ACTN</name>